<reference evidence="2 3" key="1">
    <citation type="submission" date="2019-02" db="EMBL/GenBank/DDBJ databases">
        <title>Paenibacillus sp. nov., isolated from surface-sterilized tissue of Thalictrum simplex L.</title>
        <authorList>
            <person name="Tuo L."/>
        </authorList>
    </citation>
    <scope>NUCLEOTIDE SEQUENCE [LARGE SCALE GENOMIC DNA]</scope>
    <source>
        <strain evidence="2 3">N2SHLJ1</strain>
    </source>
</reference>
<feature type="domain" description="YbaK/aminoacyl-tRNA synthetase-associated" evidence="1">
    <location>
        <begin position="24"/>
        <end position="140"/>
    </location>
</feature>
<dbReference type="Gene3D" id="3.90.960.10">
    <property type="entry name" value="YbaK/aminoacyl-tRNA synthetase-associated domain"/>
    <property type="match status" value="1"/>
</dbReference>
<evidence type="ECO:0000313" key="3">
    <source>
        <dbReference type="Proteomes" id="UP000293142"/>
    </source>
</evidence>
<comment type="caution">
    <text evidence="2">The sequence shown here is derived from an EMBL/GenBank/DDBJ whole genome shotgun (WGS) entry which is preliminary data.</text>
</comment>
<dbReference type="GO" id="GO:0002161">
    <property type="term" value="F:aminoacyl-tRNA deacylase activity"/>
    <property type="evidence" value="ECO:0007669"/>
    <property type="project" value="InterPro"/>
</dbReference>
<accession>A0A4Q9DZS5</accession>
<dbReference type="EMBL" id="SIRE01000003">
    <property type="protein sequence ID" value="TBL81353.1"/>
    <property type="molecule type" value="Genomic_DNA"/>
</dbReference>
<keyword evidence="3" id="KW-1185">Reference proteome</keyword>
<dbReference type="InterPro" id="IPR007214">
    <property type="entry name" value="YbaK/aa-tRNA-synth-assoc-dom"/>
</dbReference>
<name>A0A4Q9DZS5_9BACL</name>
<dbReference type="AlphaFoldDB" id="A0A4Q9DZS5"/>
<proteinExistence type="predicted"/>
<dbReference type="Proteomes" id="UP000293142">
    <property type="component" value="Unassembled WGS sequence"/>
</dbReference>
<evidence type="ECO:0000259" key="1">
    <source>
        <dbReference type="Pfam" id="PF04073"/>
    </source>
</evidence>
<protein>
    <recommendedName>
        <fullName evidence="1">YbaK/aminoacyl-tRNA synthetase-associated domain-containing protein</fullName>
    </recommendedName>
</protein>
<dbReference type="PANTHER" id="PTHR30411">
    <property type="entry name" value="CYTOPLASMIC PROTEIN"/>
    <property type="match status" value="1"/>
</dbReference>
<dbReference type="InterPro" id="IPR036754">
    <property type="entry name" value="YbaK/aa-tRNA-synt-asso_dom_sf"/>
</dbReference>
<dbReference type="RefSeq" id="WP_131012065.1">
    <property type="nucleotide sequence ID" value="NZ_SIRE01000003.1"/>
</dbReference>
<sequence length="148" mass="16539">MRDIAAYLRENQILYEIIEHDVTLRSAQEGAAYFGIEMGQTAPTLILKSDTEYFAMIVSGDYGHIDFEQMKDRLRCDQLKLAKPKEVEQATGFAIGAVPLVGHGLPVVMDRQLYRYAHIYGGTGYANSTLKLAPGDVEKLNRVVAMVR</sequence>
<dbReference type="Pfam" id="PF04073">
    <property type="entry name" value="tRNA_edit"/>
    <property type="match status" value="1"/>
</dbReference>
<evidence type="ECO:0000313" key="2">
    <source>
        <dbReference type="EMBL" id="TBL81353.1"/>
    </source>
</evidence>
<organism evidence="2 3">
    <name type="scientific">Paenibacillus thalictri</name>
    <dbReference type="NCBI Taxonomy" id="2527873"/>
    <lineage>
        <taxon>Bacteria</taxon>
        <taxon>Bacillati</taxon>
        <taxon>Bacillota</taxon>
        <taxon>Bacilli</taxon>
        <taxon>Bacillales</taxon>
        <taxon>Paenibacillaceae</taxon>
        <taxon>Paenibacillus</taxon>
    </lineage>
</organism>
<dbReference type="SUPFAM" id="SSF55826">
    <property type="entry name" value="YbaK/ProRS associated domain"/>
    <property type="match status" value="1"/>
</dbReference>
<dbReference type="PANTHER" id="PTHR30411:SF1">
    <property type="entry name" value="CYTOPLASMIC PROTEIN"/>
    <property type="match status" value="1"/>
</dbReference>
<dbReference type="OrthoDB" id="1099907at2"/>
<gene>
    <name evidence="2" type="ORF">EYB31_04530</name>
</gene>